<evidence type="ECO:0000256" key="4">
    <source>
        <dbReference type="ARBA" id="ARBA00022692"/>
    </source>
</evidence>
<dbReference type="GO" id="GO:1904680">
    <property type="term" value="F:peptide transmembrane transporter activity"/>
    <property type="evidence" value="ECO:0007669"/>
    <property type="project" value="InterPro"/>
</dbReference>
<reference evidence="8 9" key="1">
    <citation type="submission" date="2019-02" db="EMBL/GenBank/DDBJ databases">
        <title>Peptostreptococcaceae bacterium ZHW00191 nov., a new bacterium isolated from the human gut.</title>
        <authorList>
            <person name="Zhou H.-W."/>
            <person name="Chen X.-J."/>
        </authorList>
    </citation>
    <scope>NUCLEOTIDE SEQUENCE [LARGE SCALE GENOMIC DNA]</scope>
    <source>
        <strain evidence="8 9">ZHW00191</strain>
    </source>
</reference>
<feature type="transmembrane region" description="Helical" evidence="7">
    <location>
        <begin position="232"/>
        <end position="252"/>
    </location>
</feature>
<dbReference type="GO" id="GO:0005886">
    <property type="term" value="C:plasma membrane"/>
    <property type="evidence" value="ECO:0007669"/>
    <property type="project" value="UniProtKB-SubCell"/>
</dbReference>
<dbReference type="SUPFAM" id="SSF103473">
    <property type="entry name" value="MFS general substrate transporter"/>
    <property type="match status" value="1"/>
</dbReference>
<dbReference type="AlphaFoldDB" id="A0A544QTL5"/>
<keyword evidence="2" id="KW-0813">Transport</keyword>
<dbReference type="InterPro" id="IPR036259">
    <property type="entry name" value="MFS_trans_sf"/>
</dbReference>
<dbReference type="EMBL" id="SGJB01000017">
    <property type="protein sequence ID" value="TQQ84039.1"/>
    <property type="molecule type" value="Genomic_DNA"/>
</dbReference>
<dbReference type="PANTHER" id="PTHR23517">
    <property type="entry name" value="RESISTANCE PROTEIN MDTM, PUTATIVE-RELATED-RELATED"/>
    <property type="match status" value="1"/>
</dbReference>
<feature type="transmembrane region" description="Helical" evidence="7">
    <location>
        <begin position="409"/>
        <end position="427"/>
    </location>
</feature>
<feature type="transmembrane region" description="Helical" evidence="7">
    <location>
        <begin position="340"/>
        <end position="359"/>
    </location>
</feature>
<feature type="transmembrane region" description="Helical" evidence="7">
    <location>
        <begin position="371"/>
        <end position="389"/>
    </location>
</feature>
<evidence type="ECO:0000256" key="3">
    <source>
        <dbReference type="ARBA" id="ARBA00022475"/>
    </source>
</evidence>
<protein>
    <submittedName>
        <fullName evidence="8">MFS transporter</fullName>
    </submittedName>
</protein>
<keyword evidence="6 7" id="KW-0472">Membrane</keyword>
<evidence type="ECO:0000313" key="9">
    <source>
        <dbReference type="Proteomes" id="UP000317863"/>
    </source>
</evidence>
<evidence type="ECO:0000256" key="2">
    <source>
        <dbReference type="ARBA" id="ARBA00022448"/>
    </source>
</evidence>
<name>A0A544QTL5_9FIRM</name>
<dbReference type="InterPro" id="IPR005279">
    <property type="entry name" value="Dipep/tripep_permease"/>
</dbReference>
<keyword evidence="5 7" id="KW-1133">Transmembrane helix</keyword>
<gene>
    <name evidence="8" type="ORF">EXD82_08535</name>
</gene>
<keyword evidence="3" id="KW-1003">Cell membrane</keyword>
<evidence type="ECO:0000256" key="6">
    <source>
        <dbReference type="ARBA" id="ARBA00023136"/>
    </source>
</evidence>
<feature type="transmembrane region" description="Helical" evidence="7">
    <location>
        <begin position="144"/>
        <end position="165"/>
    </location>
</feature>
<dbReference type="OrthoDB" id="9772725at2"/>
<proteinExistence type="predicted"/>
<feature type="transmembrane region" description="Helical" evidence="7">
    <location>
        <begin position="177"/>
        <end position="196"/>
    </location>
</feature>
<dbReference type="CDD" id="cd17346">
    <property type="entry name" value="MFS_DtpA_like"/>
    <property type="match status" value="1"/>
</dbReference>
<dbReference type="Proteomes" id="UP000317863">
    <property type="component" value="Unassembled WGS sequence"/>
</dbReference>
<feature type="transmembrane region" description="Helical" evidence="7">
    <location>
        <begin position="281"/>
        <end position="302"/>
    </location>
</feature>
<dbReference type="RefSeq" id="WP_142536493.1">
    <property type="nucleotide sequence ID" value="NZ_SGJB01000017.1"/>
</dbReference>
<comment type="subcellular location">
    <subcellularLocation>
        <location evidence="1">Cell membrane</location>
        <topology evidence="1">Multi-pass membrane protein</topology>
    </subcellularLocation>
</comment>
<accession>A0A544QTL5</accession>
<dbReference type="GO" id="GO:0015833">
    <property type="term" value="P:peptide transport"/>
    <property type="evidence" value="ECO:0007669"/>
    <property type="project" value="InterPro"/>
</dbReference>
<sequence length="437" mass="48025">MSTTHKRPFGFWVCSLSYTFERMAYYAAKYILTMFVAGQIVNGGLGLTDVDAAKISANLVAFTYISPLIGGYITDRYVGARKLVPVGTLLMAAGYVCGYFASVQTSLAMTNAMIILVSIGTAFFKSQVSAINGRLFDSKEELDAAFSIQYSFVNIGSFIGTTFLGAMCANKTNFQPAFLICAAIMVVCTVWFIVGARHFGDIGLKPFKAEEVKDESAKEEKQPLTKNEKQRIVAIFIVSIFSIIFWLFWYLAYQPVYFYWPEHMNWNVGGFQVPTSYFDSLNGFCCMALGPIMAVVWGKLAARPQGDLDMFKKTSLGLLLLGIAFVIFAGADVVRGDGQASLLWIVAFGIVLSLGEMVFSPLGNSFVSKFAPARLLTVMLGVWNVATFFSAKSYGYLYEFLQKFPFAQGYFAVAAIAIVSAVVLWAISGKLNSLVEE</sequence>
<dbReference type="InterPro" id="IPR050171">
    <property type="entry name" value="MFS_Transporters"/>
</dbReference>
<dbReference type="Gene3D" id="1.20.1250.20">
    <property type="entry name" value="MFS general substrate transporter like domains"/>
    <property type="match status" value="2"/>
</dbReference>
<keyword evidence="4 7" id="KW-0812">Transmembrane</keyword>
<feature type="transmembrane region" description="Helical" evidence="7">
    <location>
        <begin position="83"/>
        <end position="101"/>
    </location>
</feature>
<dbReference type="PANTHER" id="PTHR23517:SF15">
    <property type="entry name" value="PROTON-DEPENDENT OLIGOPEPTIDE FAMILY TRANSPORT PROTEIN"/>
    <property type="match status" value="1"/>
</dbReference>
<feature type="transmembrane region" description="Helical" evidence="7">
    <location>
        <begin position="107"/>
        <end position="124"/>
    </location>
</feature>
<dbReference type="InterPro" id="IPR011701">
    <property type="entry name" value="MFS"/>
</dbReference>
<evidence type="ECO:0000313" key="8">
    <source>
        <dbReference type="EMBL" id="TQQ84039.1"/>
    </source>
</evidence>
<evidence type="ECO:0000256" key="7">
    <source>
        <dbReference type="SAM" id="Phobius"/>
    </source>
</evidence>
<comment type="caution">
    <text evidence="8">The sequence shown here is derived from an EMBL/GenBank/DDBJ whole genome shotgun (WGS) entry which is preliminary data.</text>
</comment>
<keyword evidence="9" id="KW-1185">Reference proteome</keyword>
<evidence type="ECO:0000256" key="1">
    <source>
        <dbReference type="ARBA" id="ARBA00004651"/>
    </source>
</evidence>
<feature type="transmembrane region" description="Helical" evidence="7">
    <location>
        <begin position="314"/>
        <end position="334"/>
    </location>
</feature>
<dbReference type="Pfam" id="PF07690">
    <property type="entry name" value="MFS_1"/>
    <property type="match status" value="1"/>
</dbReference>
<evidence type="ECO:0000256" key="5">
    <source>
        <dbReference type="ARBA" id="ARBA00022989"/>
    </source>
</evidence>
<organism evidence="8 9">
    <name type="scientific">Peptacetobacter hominis</name>
    <dbReference type="NCBI Taxonomy" id="2743610"/>
    <lineage>
        <taxon>Bacteria</taxon>
        <taxon>Bacillati</taxon>
        <taxon>Bacillota</taxon>
        <taxon>Clostridia</taxon>
        <taxon>Peptostreptococcales</taxon>
        <taxon>Peptostreptococcaceae</taxon>
        <taxon>Peptacetobacter</taxon>
    </lineage>
</organism>